<dbReference type="AlphaFoldDB" id="A0A5C5X2X2"/>
<gene>
    <name evidence="2" type="ORF">KOR42_08250</name>
</gene>
<dbReference type="EMBL" id="SIHI01000001">
    <property type="protein sequence ID" value="TWT57464.1"/>
    <property type="molecule type" value="Genomic_DNA"/>
</dbReference>
<keyword evidence="3" id="KW-1185">Reference proteome</keyword>
<evidence type="ECO:0000313" key="2">
    <source>
        <dbReference type="EMBL" id="TWT57464.1"/>
    </source>
</evidence>
<proteinExistence type="predicted"/>
<comment type="caution">
    <text evidence="2">The sequence shown here is derived from an EMBL/GenBank/DDBJ whole genome shotgun (WGS) entry which is preliminary data.</text>
</comment>
<keyword evidence="1" id="KW-1133">Transmembrane helix</keyword>
<name>A0A5C5X2X2_9PLAN</name>
<keyword evidence="1" id="KW-0472">Membrane</keyword>
<accession>A0A5C5X2X2</accession>
<organism evidence="2 3">
    <name type="scientific">Thalassoglobus neptunius</name>
    <dbReference type="NCBI Taxonomy" id="1938619"/>
    <lineage>
        <taxon>Bacteria</taxon>
        <taxon>Pseudomonadati</taxon>
        <taxon>Planctomycetota</taxon>
        <taxon>Planctomycetia</taxon>
        <taxon>Planctomycetales</taxon>
        <taxon>Planctomycetaceae</taxon>
        <taxon>Thalassoglobus</taxon>
    </lineage>
</organism>
<feature type="transmembrane region" description="Helical" evidence="1">
    <location>
        <begin position="40"/>
        <end position="62"/>
    </location>
</feature>
<reference evidence="2 3" key="1">
    <citation type="submission" date="2019-02" db="EMBL/GenBank/DDBJ databases">
        <title>Deep-cultivation of Planctomycetes and their phenomic and genomic characterization uncovers novel biology.</title>
        <authorList>
            <person name="Wiegand S."/>
            <person name="Jogler M."/>
            <person name="Boedeker C."/>
            <person name="Pinto D."/>
            <person name="Vollmers J."/>
            <person name="Rivas-Marin E."/>
            <person name="Kohn T."/>
            <person name="Peeters S.H."/>
            <person name="Heuer A."/>
            <person name="Rast P."/>
            <person name="Oberbeckmann S."/>
            <person name="Bunk B."/>
            <person name="Jeske O."/>
            <person name="Meyerdierks A."/>
            <person name="Storesund J.E."/>
            <person name="Kallscheuer N."/>
            <person name="Luecker S."/>
            <person name="Lage O.M."/>
            <person name="Pohl T."/>
            <person name="Merkel B.J."/>
            <person name="Hornburger P."/>
            <person name="Mueller R.-W."/>
            <person name="Bruemmer F."/>
            <person name="Labrenz M."/>
            <person name="Spormann A.M."/>
            <person name="Op Den Camp H."/>
            <person name="Overmann J."/>
            <person name="Amann R."/>
            <person name="Jetten M.S.M."/>
            <person name="Mascher T."/>
            <person name="Medema M.H."/>
            <person name="Devos D.P."/>
            <person name="Kaster A.-K."/>
            <person name="Ovreas L."/>
            <person name="Rohde M."/>
            <person name="Galperin M.Y."/>
            <person name="Jogler C."/>
        </authorList>
    </citation>
    <scope>NUCLEOTIDE SEQUENCE [LARGE SCALE GENOMIC DNA]</scope>
    <source>
        <strain evidence="2 3">KOR42</strain>
    </source>
</reference>
<dbReference type="RefSeq" id="WP_146507296.1">
    <property type="nucleotide sequence ID" value="NZ_SIHI01000001.1"/>
</dbReference>
<evidence type="ECO:0000256" key="1">
    <source>
        <dbReference type="SAM" id="Phobius"/>
    </source>
</evidence>
<keyword evidence="1" id="KW-0812">Transmembrane</keyword>
<dbReference type="OrthoDB" id="292328at2"/>
<evidence type="ECO:0000313" key="3">
    <source>
        <dbReference type="Proteomes" id="UP000317243"/>
    </source>
</evidence>
<sequence length="122" mass="13142">MNKKNLATTSLIAAIPAGILLFFALKAVLGSFDKLPTVLMVAMILLLVVAGVMLLFPGYILIYYSGTKRQKAGAEAPVSETGAVPAAVEEDQLDAAFTDEEGDEFADDEFGDEFEFDEEDED</sequence>
<dbReference type="Proteomes" id="UP000317243">
    <property type="component" value="Unassembled WGS sequence"/>
</dbReference>
<protein>
    <submittedName>
        <fullName evidence="2">Uncharacterized protein</fullName>
    </submittedName>
</protein>